<dbReference type="Pfam" id="PF01609">
    <property type="entry name" value="DDE_Tnp_1"/>
    <property type="match status" value="1"/>
</dbReference>
<reference evidence="2" key="1">
    <citation type="submission" date="2018-06" db="EMBL/GenBank/DDBJ databases">
        <authorList>
            <person name="Zhirakovskaya E."/>
        </authorList>
    </citation>
    <scope>NUCLEOTIDE SEQUENCE</scope>
</reference>
<feature type="domain" description="Transposase IS4-like" evidence="1">
    <location>
        <begin position="4"/>
        <end position="168"/>
    </location>
</feature>
<name>A0A3B0WGN3_9ZZZZ</name>
<proteinExistence type="predicted"/>
<organism evidence="2">
    <name type="scientific">hydrothermal vent metagenome</name>
    <dbReference type="NCBI Taxonomy" id="652676"/>
    <lineage>
        <taxon>unclassified sequences</taxon>
        <taxon>metagenomes</taxon>
        <taxon>ecological metagenomes</taxon>
    </lineage>
</organism>
<evidence type="ECO:0000259" key="1">
    <source>
        <dbReference type="Pfam" id="PF01609"/>
    </source>
</evidence>
<dbReference type="InterPro" id="IPR051698">
    <property type="entry name" value="Transposase_11-like"/>
</dbReference>
<dbReference type="EMBL" id="UOFB01000276">
    <property type="protein sequence ID" value="VAW48579.1"/>
    <property type="molecule type" value="Genomic_DNA"/>
</dbReference>
<dbReference type="GO" id="GO:0003677">
    <property type="term" value="F:DNA binding"/>
    <property type="evidence" value="ECO:0007669"/>
    <property type="project" value="InterPro"/>
</dbReference>
<dbReference type="InterPro" id="IPR047647">
    <property type="entry name" value="ISAs1_transpos"/>
</dbReference>
<dbReference type="NCBIfam" id="NF033564">
    <property type="entry name" value="transpos_ISAs1"/>
    <property type="match status" value="1"/>
</dbReference>
<dbReference type="PANTHER" id="PTHR30298:SF0">
    <property type="entry name" value="PROTEIN YBFL-RELATED"/>
    <property type="match status" value="1"/>
</dbReference>
<dbReference type="GO" id="GO:0006313">
    <property type="term" value="P:DNA transposition"/>
    <property type="evidence" value="ECO:0007669"/>
    <property type="project" value="InterPro"/>
</dbReference>
<sequence length="199" mass="22948">MGCQTSIAKQIIEQEGDYVFGLKGNQGLLHKEVKACFVDEQNSNLKEETPHFFEESEKSHGRSDIRKYRVLKVPTRLHRFEKWKQLSTIGMVQRISTVGGKKTSDTRYFISSIESDAKAFGHAVRSHWGIENSLHWCLDVTFKEDDSRIRTGNAPAIMSMLRHTCMNLLKTEPSKLSIKQKRLNTAWNDEYRLKVLFGN</sequence>
<evidence type="ECO:0000313" key="2">
    <source>
        <dbReference type="EMBL" id="VAW48579.1"/>
    </source>
</evidence>
<dbReference type="GO" id="GO:0004803">
    <property type="term" value="F:transposase activity"/>
    <property type="evidence" value="ECO:0007669"/>
    <property type="project" value="InterPro"/>
</dbReference>
<dbReference type="PANTHER" id="PTHR30298">
    <property type="entry name" value="H REPEAT-ASSOCIATED PREDICTED TRANSPOSASE"/>
    <property type="match status" value="1"/>
</dbReference>
<dbReference type="InterPro" id="IPR002559">
    <property type="entry name" value="Transposase_11"/>
</dbReference>
<dbReference type="AlphaFoldDB" id="A0A3B0WGN3"/>
<protein>
    <submittedName>
        <fullName evidence="2">Mobile element protein</fullName>
    </submittedName>
</protein>
<gene>
    <name evidence="2" type="ORF">MNBD_GAMMA04-772</name>
</gene>
<accession>A0A3B0WGN3</accession>